<proteinExistence type="predicted"/>
<evidence type="ECO:0000313" key="1">
    <source>
        <dbReference type="EMBL" id="MBY25174.1"/>
    </source>
</evidence>
<sequence>MATHLVKQNIILYLYNYTTSVNKYAIPRLIMEIYITILDTCNFKIGANCMLVVQNQFIVTKDFNERSQIIALIDFQSVPDEKFKLILNYQDHNTKFVCLRQYI</sequence>
<dbReference type="AlphaFoldDB" id="A0A2S2P6X4"/>
<accession>A0A2S2P6X4</accession>
<name>A0A2S2P6X4_SCHGA</name>
<reference evidence="1" key="1">
    <citation type="submission" date="2018-04" db="EMBL/GenBank/DDBJ databases">
        <title>Transcriptome of Schizaphis graminum biotype I.</title>
        <authorList>
            <person name="Scully E.D."/>
            <person name="Geib S.M."/>
            <person name="Palmer N.A."/>
            <person name="Koch K."/>
            <person name="Bradshaw J."/>
            <person name="Heng-Moss T."/>
            <person name="Sarath G."/>
        </authorList>
    </citation>
    <scope>NUCLEOTIDE SEQUENCE</scope>
</reference>
<protein>
    <submittedName>
        <fullName evidence="1">Uncharacterized protein</fullName>
    </submittedName>
</protein>
<organism evidence="1">
    <name type="scientific">Schizaphis graminum</name>
    <name type="common">Green bug aphid</name>
    <dbReference type="NCBI Taxonomy" id="13262"/>
    <lineage>
        <taxon>Eukaryota</taxon>
        <taxon>Metazoa</taxon>
        <taxon>Ecdysozoa</taxon>
        <taxon>Arthropoda</taxon>
        <taxon>Hexapoda</taxon>
        <taxon>Insecta</taxon>
        <taxon>Pterygota</taxon>
        <taxon>Neoptera</taxon>
        <taxon>Paraneoptera</taxon>
        <taxon>Hemiptera</taxon>
        <taxon>Sternorrhyncha</taxon>
        <taxon>Aphidomorpha</taxon>
        <taxon>Aphidoidea</taxon>
        <taxon>Aphididae</taxon>
        <taxon>Aphidini</taxon>
        <taxon>Schizaphis</taxon>
    </lineage>
</organism>
<gene>
    <name evidence="1" type="ORF">g.15380</name>
</gene>
<dbReference type="EMBL" id="GGMR01012555">
    <property type="protein sequence ID" value="MBY25174.1"/>
    <property type="molecule type" value="Transcribed_RNA"/>
</dbReference>